<sequence length="159" mass="17123">MLRSARLLVPTAARHVMQRRMASSEALSFTFVSQSQVFYNGQTVKQVDVPSYSAGQFGALADHVPILAFAKPGVVTVYEQEGQVKKYFVSDGNITIDEDSNALLLQSTEAAEVSDLNVDAARENLAKAQSKASSASTDADKAEAQIEIEVNEAIIKAVE</sequence>
<dbReference type="EMBL" id="JAIFTH010002389">
    <property type="protein sequence ID" value="KAG9508401.1"/>
    <property type="molecule type" value="Genomic_DNA"/>
</dbReference>
<evidence type="ECO:0000256" key="6">
    <source>
        <dbReference type="ARBA" id="ARBA00022946"/>
    </source>
</evidence>
<dbReference type="InterPro" id="IPR036771">
    <property type="entry name" value="ATPsynth_dsu/esu_N"/>
</dbReference>
<dbReference type="SUPFAM" id="SSF46604">
    <property type="entry name" value="Epsilon subunit of F1F0-ATP synthase C-terminal domain"/>
    <property type="match status" value="1"/>
</dbReference>
<keyword evidence="7" id="KW-0406">Ion transport</keyword>
<dbReference type="Pfam" id="PF21335">
    <property type="entry name" value="ATPD_C_metazoa"/>
    <property type="match status" value="1"/>
</dbReference>
<dbReference type="Proteomes" id="UP000825002">
    <property type="component" value="Unassembled WGS sequence"/>
</dbReference>
<proteinExistence type="inferred from homology"/>
<evidence type="ECO:0000256" key="3">
    <source>
        <dbReference type="ARBA" id="ARBA00022448"/>
    </source>
</evidence>
<dbReference type="InterPro" id="IPR048937">
    <property type="entry name" value="ATPD_C_metazoa"/>
</dbReference>
<protein>
    <submittedName>
        <fullName evidence="15">ATP synthase subunit delta, mitochondrial</fullName>
    </submittedName>
</protein>
<dbReference type="InterPro" id="IPR001469">
    <property type="entry name" value="ATP_synth_F1_dsu/esu"/>
</dbReference>
<dbReference type="Pfam" id="PF02823">
    <property type="entry name" value="ATP-synt_DE_N"/>
    <property type="match status" value="1"/>
</dbReference>
<evidence type="ECO:0000256" key="2">
    <source>
        <dbReference type="ARBA" id="ARBA00005712"/>
    </source>
</evidence>
<keyword evidence="9" id="KW-0472">Membrane</keyword>
<evidence type="ECO:0000256" key="8">
    <source>
        <dbReference type="ARBA" id="ARBA00023128"/>
    </source>
</evidence>
<keyword evidence="8" id="KW-0496">Mitochondrion</keyword>
<comment type="caution">
    <text evidence="15">The sequence shown here is derived from an EMBL/GenBank/DDBJ whole genome shotgun (WGS) entry which is preliminary data.</text>
</comment>
<feature type="domain" description="ATP synthase F1 complex delta/epsilon subunit N-terminal" evidence="13">
    <location>
        <begin position="27"/>
        <end position="100"/>
    </location>
</feature>
<accession>A0ABQ7S4Q5</accession>
<dbReference type="Gene3D" id="2.60.15.10">
    <property type="entry name" value="F0F1 ATP synthase delta/epsilon subunit, N-terminal"/>
    <property type="match status" value="1"/>
</dbReference>
<keyword evidence="6" id="KW-0809">Transit peptide</keyword>
<keyword evidence="12" id="KW-0175">Coiled coil</keyword>
<keyword evidence="4" id="KW-0375">Hydrogen ion transport</keyword>
<dbReference type="HAMAP" id="MF_00530">
    <property type="entry name" value="ATP_synth_epsil_bac"/>
    <property type="match status" value="1"/>
</dbReference>
<keyword evidence="10" id="KW-0139">CF(1)</keyword>
<dbReference type="InterPro" id="IPR020546">
    <property type="entry name" value="ATP_synth_F1_dsu/esu_N"/>
</dbReference>
<dbReference type="CDD" id="cd12152">
    <property type="entry name" value="F1-ATPase_delta"/>
    <property type="match status" value="1"/>
</dbReference>
<evidence type="ECO:0000256" key="7">
    <source>
        <dbReference type="ARBA" id="ARBA00023065"/>
    </source>
</evidence>
<evidence type="ECO:0000313" key="16">
    <source>
        <dbReference type="Proteomes" id="UP000825002"/>
    </source>
</evidence>
<dbReference type="PANTHER" id="PTHR13822:SF7">
    <property type="entry name" value="ATP SYNTHASE SUBUNIT DELTA, MITOCHONDRIAL"/>
    <property type="match status" value="1"/>
</dbReference>
<keyword evidence="16" id="KW-1185">Reference proteome</keyword>
<evidence type="ECO:0000259" key="13">
    <source>
        <dbReference type="Pfam" id="PF02823"/>
    </source>
</evidence>
<evidence type="ECO:0000256" key="11">
    <source>
        <dbReference type="ARBA" id="ARBA00023310"/>
    </source>
</evidence>
<evidence type="ECO:0000256" key="9">
    <source>
        <dbReference type="ARBA" id="ARBA00023136"/>
    </source>
</evidence>
<keyword evidence="11" id="KW-0066">ATP synthesis</keyword>
<dbReference type="SUPFAM" id="SSF51344">
    <property type="entry name" value="Epsilon subunit of F1F0-ATP synthase N-terminal domain"/>
    <property type="match status" value="1"/>
</dbReference>
<evidence type="ECO:0000256" key="10">
    <source>
        <dbReference type="ARBA" id="ARBA00023196"/>
    </source>
</evidence>
<comment type="subcellular location">
    <subcellularLocation>
        <location evidence="1">Mitochondrion inner membrane</location>
    </subcellularLocation>
</comment>
<evidence type="ECO:0000259" key="14">
    <source>
        <dbReference type="Pfam" id="PF21335"/>
    </source>
</evidence>
<evidence type="ECO:0000256" key="1">
    <source>
        <dbReference type="ARBA" id="ARBA00004273"/>
    </source>
</evidence>
<keyword evidence="3" id="KW-0813">Transport</keyword>
<keyword evidence="5" id="KW-0999">Mitochondrion inner membrane</keyword>
<feature type="non-terminal residue" evidence="15">
    <location>
        <position position="1"/>
    </location>
</feature>
<gene>
    <name evidence="15" type="primary">Atp5f1d</name>
    <name evidence="15" type="ORF">GZH46_03107</name>
</gene>
<evidence type="ECO:0000256" key="4">
    <source>
        <dbReference type="ARBA" id="ARBA00022781"/>
    </source>
</evidence>
<feature type="domain" description="F1F0-ATP synthase delta subunit C-terminal" evidence="14">
    <location>
        <begin position="118"/>
        <end position="157"/>
    </location>
</feature>
<feature type="coiled-coil region" evidence="12">
    <location>
        <begin position="118"/>
        <end position="145"/>
    </location>
</feature>
<evidence type="ECO:0000256" key="5">
    <source>
        <dbReference type="ARBA" id="ARBA00022792"/>
    </source>
</evidence>
<organism evidence="15 16">
    <name type="scientific">Fragariocoptes setiger</name>
    <dbReference type="NCBI Taxonomy" id="1670756"/>
    <lineage>
        <taxon>Eukaryota</taxon>
        <taxon>Metazoa</taxon>
        <taxon>Ecdysozoa</taxon>
        <taxon>Arthropoda</taxon>
        <taxon>Chelicerata</taxon>
        <taxon>Arachnida</taxon>
        <taxon>Acari</taxon>
        <taxon>Acariformes</taxon>
        <taxon>Trombidiformes</taxon>
        <taxon>Prostigmata</taxon>
        <taxon>Eupodina</taxon>
        <taxon>Eriophyoidea</taxon>
        <taxon>Phytoptidae</taxon>
        <taxon>Fragariocoptes</taxon>
    </lineage>
</organism>
<dbReference type="PANTHER" id="PTHR13822">
    <property type="entry name" value="ATP SYNTHASE DELTA/EPSILON CHAIN"/>
    <property type="match status" value="1"/>
</dbReference>
<evidence type="ECO:0000256" key="12">
    <source>
        <dbReference type="SAM" id="Coils"/>
    </source>
</evidence>
<name>A0ABQ7S4Q5_9ACAR</name>
<reference evidence="15 16" key="1">
    <citation type="submission" date="2020-10" db="EMBL/GenBank/DDBJ databases">
        <authorList>
            <person name="Klimov P.B."/>
            <person name="Dyachkov S.M."/>
            <person name="Chetverikov P.E."/>
        </authorList>
    </citation>
    <scope>NUCLEOTIDE SEQUENCE [LARGE SCALE GENOMIC DNA]</scope>
    <source>
        <strain evidence="15">BMOC 18-1129-001#AD2665</strain>
        <tissue evidence="15">Entire mites</tissue>
    </source>
</reference>
<comment type="similarity">
    <text evidence="2">Belongs to the ATPase epsilon chain family.</text>
</comment>
<dbReference type="Gene3D" id="1.20.5.440">
    <property type="entry name" value="ATP synthase delta/epsilon subunit, C-terminal domain"/>
    <property type="match status" value="1"/>
</dbReference>
<evidence type="ECO:0000313" key="15">
    <source>
        <dbReference type="EMBL" id="KAG9508401.1"/>
    </source>
</evidence>
<dbReference type="InterPro" id="IPR036794">
    <property type="entry name" value="ATP_F1_dsu/esu_C_sf"/>
</dbReference>